<organism evidence="1 2">
    <name type="scientific">Arctium lappa</name>
    <name type="common">Greater burdock</name>
    <name type="synonym">Lappa major</name>
    <dbReference type="NCBI Taxonomy" id="4217"/>
    <lineage>
        <taxon>Eukaryota</taxon>
        <taxon>Viridiplantae</taxon>
        <taxon>Streptophyta</taxon>
        <taxon>Embryophyta</taxon>
        <taxon>Tracheophyta</taxon>
        <taxon>Spermatophyta</taxon>
        <taxon>Magnoliopsida</taxon>
        <taxon>eudicotyledons</taxon>
        <taxon>Gunneridae</taxon>
        <taxon>Pentapetalae</taxon>
        <taxon>asterids</taxon>
        <taxon>campanulids</taxon>
        <taxon>Asterales</taxon>
        <taxon>Asteraceae</taxon>
        <taxon>Carduoideae</taxon>
        <taxon>Cardueae</taxon>
        <taxon>Arctiinae</taxon>
        <taxon>Arctium</taxon>
    </lineage>
</organism>
<name>A0ACB9CKI8_ARCLA</name>
<dbReference type="Proteomes" id="UP001055879">
    <property type="component" value="Linkage Group LG04"/>
</dbReference>
<evidence type="ECO:0000313" key="1">
    <source>
        <dbReference type="EMBL" id="KAI3734688.1"/>
    </source>
</evidence>
<protein>
    <submittedName>
        <fullName evidence="1">Uncharacterized protein</fullName>
    </submittedName>
</protein>
<proteinExistence type="predicted"/>
<evidence type="ECO:0000313" key="2">
    <source>
        <dbReference type="Proteomes" id="UP001055879"/>
    </source>
</evidence>
<comment type="caution">
    <text evidence="1">The sequence shown here is derived from an EMBL/GenBank/DDBJ whole genome shotgun (WGS) entry which is preliminary data.</text>
</comment>
<sequence length="216" mass="23019">MKITLSSLLLTLFIIITTTFSHLSATVDVIYDSAGNKLLNGIPYYILPLLRGTGGGLTLSSNINNNNTCPLALTQEPFELSYGVPFIITPIVFDEDFIRESYPVSIKADIVADPCQGSKIWKVATGDVVGVTLGGVLNTPESCFQVVEDDMMPGLRSYQIQHCPFKCGLNSSTSFSCYNIGVVSGAGGKGFLAPTDVIFPVVFANSFGGTSVVQSL</sequence>
<dbReference type="EMBL" id="CM042050">
    <property type="protein sequence ID" value="KAI3734688.1"/>
    <property type="molecule type" value="Genomic_DNA"/>
</dbReference>
<keyword evidence="2" id="KW-1185">Reference proteome</keyword>
<accession>A0ACB9CKI8</accession>
<reference evidence="1 2" key="2">
    <citation type="journal article" date="2022" name="Mol. Ecol. Resour.">
        <title>The genomes of chicory, endive, great burdock and yacon provide insights into Asteraceae paleo-polyploidization history and plant inulin production.</title>
        <authorList>
            <person name="Fan W."/>
            <person name="Wang S."/>
            <person name="Wang H."/>
            <person name="Wang A."/>
            <person name="Jiang F."/>
            <person name="Liu H."/>
            <person name="Zhao H."/>
            <person name="Xu D."/>
            <person name="Zhang Y."/>
        </authorList>
    </citation>
    <scope>NUCLEOTIDE SEQUENCE [LARGE SCALE GENOMIC DNA]</scope>
    <source>
        <strain evidence="2">cv. Niubang</strain>
    </source>
</reference>
<gene>
    <name evidence="1" type="ORF">L6452_14163</name>
</gene>
<reference evidence="2" key="1">
    <citation type="journal article" date="2022" name="Mol. Ecol. Resour.">
        <title>The genomes of chicory, endive, great burdock and yacon provide insights into Asteraceae palaeo-polyploidization history and plant inulin production.</title>
        <authorList>
            <person name="Fan W."/>
            <person name="Wang S."/>
            <person name="Wang H."/>
            <person name="Wang A."/>
            <person name="Jiang F."/>
            <person name="Liu H."/>
            <person name="Zhao H."/>
            <person name="Xu D."/>
            <person name="Zhang Y."/>
        </authorList>
    </citation>
    <scope>NUCLEOTIDE SEQUENCE [LARGE SCALE GENOMIC DNA]</scope>
    <source>
        <strain evidence="2">cv. Niubang</strain>
    </source>
</reference>